<dbReference type="AlphaFoldDB" id="A0A7M2XW97"/>
<evidence type="ECO:0000256" key="1">
    <source>
        <dbReference type="ARBA" id="ARBA00004651"/>
    </source>
</evidence>
<dbReference type="SFLD" id="SFLDS00003">
    <property type="entry name" value="Haloacid_Dehalogenase"/>
    <property type="match status" value="1"/>
</dbReference>
<dbReference type="SUPFAM" id="SSF81653">
    <property type="entry name" value="Calcium ATPase, transduction domain A"/>
    <property type="match status" value="1"/>
</dbReference>
<feature type="domain" description="HMA" evidence="12">
    <location>
        <begin position="12"/>
        <end position="78"/>
    </location>
</feature>
<dbReference type="PANTHER" id="PTHR43520">
    <property type="entry name" value="ATP7, ISOFORM B"/>
    <property type="match status" value="1"/>
</dbReference>
<dbReference type="PANTHER" id="PTHR43520:SF8">
    <property type="entry name" value="P-TYPE CU(+) TRANSPORTER"/>
    <property type="match status" value="1"/>
</dbReference>
<feature type="compositionally biased region" description="Basic and acidic residues" evidence="11">
    <location>
        <begin position="109"/>
        <end position="120"/>
    </location>
</feature>
<comment type="subcellular location">
    <subcellularLocation>
        <location evidence="1">Cell membrane</location>
        <topology evidence="1">Multi-pass membrane protein</topology>
    </subcellularLocation>
</comment>
<dbReference type="GO" id="GO:0005886">
    <property type="term" value="C:plasma membrane"/>
    <property type="evidence" value="ECO:0007669"/>
    <property type="project" value="UniProtKB-SubCell"/>
</dbReference>
<evidence type="ECO:0000256" key="3">
    <source>
        <dbReference type="ARBA" id="ARBA00022692"/>
    </source>
</evidence>
<keyword evidence="13" id="KW-0614">Plasmid</keyword>
<dbReference type="CDD" id="cd00371">
    <property type="entry name" value="HMA"/>
    <property type="match status" value="1"/>
</dbReference>
<dbReference type="InterPro" id="IPR008250">
    <property type="entry name" value="ATPase_P-typ_transduc_dom_A_sf"/>
</dbReference>
<dbReference type="GO" id="GO:0005524">
    <property type="term" value="F:ATP binding"/>
    <property type="evidence" value="ECO:0007669"/>
    <property type="project" value="UniProtKB-UniRule"/>
</dbReference>
<dbReference type="InterPro" id="IPR018303">
    <property type="entry name" value="ATPase_P-typ_P_site"/>
</dbReference>
<feature type="region of interest" description="Disordered" evidence="11">
    <location>
        <begin position="86"/>
        <end position="128"/>
    </location>
</feature>
<dbReference type="GO" id="GO:0016887">
    <property type="term" value="F:ATP hydrolysis activity"/>
    <property type="evidence" value="ECO:0007669"/>
    <property type="project" value="InterPro"/>
</dbReference>
<geneLocation type="plasmid" evidence="13 14">
    <name>pRh5Ap-243</name>
</geneLocation>
<evidence type="ECO:0000313" key="13">
    <source>
        <dbReference type="EMBL" id="QOW01633.1"/>
    </source>
</evidence>
<feature type="transmembrane region" description="Helical" evidence="10">
    <location>
        <begin position="213"/>
        <end position="235"/>
    </location>
</feature>
<dbReference type="NCBIfam" id="TIGR01494">
    <property type="entry name" value="ATPase_P-type"/>
    <property type="match status" value="1"/>
</dbReference>
<feature type="transmembrane region" description="Helical" evidence="10">
    <location>
        <begin position="241"/>
        <end position="259"/>
    </location>
</feature>
<dbReference type="InterPro" id="IPR006121">
    <property type="entry name" value="HMA_dom"/>
</dbReference>
<dbReference type="SFLD" id="SFLDG00002">
    <property type="entry name" value="C1.7:_P-type_atpase_like"/>
    <property type="match status" value="1"/>
</dbReference>
<dbReference type="SUPFAM" id="SSF81665">
    <property type="entry name" value="Calcium ATPase, transmembrane domain M"/>
    <property type="match status" value="1"/>
</dbReference>
<protein>
    <submittedName>
        <fullName evidence="13">Copper-translocating P-type ATPase</fullName>
    </submittedName>
</protein>
<dbReference type="Gene3D" id="3.40.1110.10">
    <property type="entry name" value="Calcium-transporting ATPase, cytoplasmic domain N"/>
    <property type="match status" value="1"/>
</dbReference>
<evidence type="ECO:0000313" key="14">
    <source>
        <dbReference type="Proteomes" id="UP000593818"/>
    </source>
</evidence>
<sequence length="813" mass="85140">MSSNTVTNRNERTAVLEVGGLHWATSAAVVQSTLLRRPGVLAVEANAMNQTATVTYDPAVTSVATLTDWVRDCGYHCEGKSVPSHLCDPQEEPREHAAHPSAAPAPAAQDEHAAHDDHAAHTPQQLMGHGGHAGMSMDAMVRDMRNRFLVAALLSIPILLWSPIGREVLGFTVAAPFGLRDDVFSLLLSIPVVFYSSWIFFDGAYRALKARTLDMMVLVAVAVGTGWLYSVGVTLTGGGEVFYEAATVLASFVLLGHWFEMRARGGANDAIRTLLELAPPRAVVLRGGEPVEIPTTEVVVGDLLLIRPGAKIPVDGIVENGHSEVDESMVTGESLPVTKTEGSEVIGASINTTGTLRVRATKVGSDTALAQIVALVQEAQNSKAPGQRLADRAAFWLVFVALVGGVGTFLVWWLLDGDIQMALLFAITVVVITCPDALGLATPTAIMVGTGLGAKRGVLFKNATALETSARIDTVVMDKTGTLTKGEPEVTDVVVEGLPEDELWTLVTAVERESEHPLAGAIVRHATERGIPAVSVENFRNVPGHGAVAEVAGRRVAVGNRKLMVAENVDFGALMDRRDELAATGRTAVLVAVDGRGVGVIALADAARETSAEAVASLHELGIEVVMLSGDNEATARRIAAQLGIDTVIAEVLPADKADKIAELQRGGKKVAMVGDGVNDAPALAQADLGIAIGAGTDVAIETADLVLMRSDPLDVPIALRIGRGTLRKMRQNLGWAVGYNVIALPIAAGVFEPAFGLVLRPEIAALSMSGSSLIVAVNALMLKRLELPGQAGAAASEAPVAAAQPRVGDTTG</sequence>
<feature type="transmembrane region" description="Helical" evidence="10">
    <location>
        <begin position="147"/>
        <end position="164"/>
    </location>
</feature>
<dbReference type="InterPro" id="IPR001757">
    <property type="entry name" value="P_typ_ATPase"/>
</dbReference>
<feature type="compositionally biased region" description="Low complexity" evidence="11">
    <location>
        <begin position="99"/>
        <end position="108"/>
    </location>
</feature>
<dbReference type="SUPFAM" id="SSF56784">
    <property type="entry name" value="HAD-like"/>
    <property type="match status" value="1"/>
</dbReference>
<dbReference type="PRINTS" id="PR00119">
    <property type="entry name" value="CATATPASE"/>
</dbReference>
<keyword evidence="4 10" id="KW-0479">Metal-binding</keyword>
<dbReference type="Gene3D" id="3.40.50.1000">
    <property type="entry name" value="HAD superfamily/HAD-like"/>
    <property type="match status" value="1"/>
</dbReference>
<evidence type="ECO:0000256" key="5">
    <source>
        <dbReference type="ARBA" id="ARBA00022741"/>
    </source>
</evidence>
<keyword evidence="8 10" id="KW-1133">Transmembrane helix</keyword>
<dbReference type="Pfam" id="PF00122">
    <property type="entry name" value="E1-E2_ATPase"/>
    <property type="match status" value="1"/>
</dbReference>
<dbReference type="InterPro" id="IPR036163">
    <property type="entry name" value="HMA_dom_sf"/>
</dbReference>
<dbReference type="Gene3D" id="2.70.150.10">
    <property type="entry name" value="Calcium-transporting ATPase, cytoplasmic transduction domain A"/>
    <property type="match status" value="1"/>
</dbReference>
<dbReference type="GO" id="GO:0005507">
    <property type="term" value="F:copper ion binding"/>
    <property type="evidence" value="ECO:0007669"/>
    <property type="project" value="TreeGrafter"/>
</dbReference>
<dbReference type="Pfam" id="PF00702">
    <property type="entry name" value="Hydrolase"/>
    <property type="match status" value="1"/>
</dbReference>
<comment type="similarity">
    <text evidence="2 10">Belongs to the cation transport ATPase (P-type) (TC 3.A.3) family. Type IB subfamily.</text>
</comment>
<dbReference type="RefSeq" id="WP_193904082.1">
    <property type="nucleotide sequence ID" value="NZ_CP063452.1"/>
</dbReference>
<keyword evidence="3 10" id="KW-0812">Transmembrane</keyword>
<dbReference type="InterPro" id="IPR027256">
    <property type="entry name" value="P-typ_ATPase_IB"/>
</dbReference>
<keyword evidence="5 10" id="KW-0547">Nucleotide-binding</keyword>
<evidence type="ECO:0000256" key="11">
    <source>
        <dbReference type="SAM" id="MobiDB-lite"/>
    </source>
</evidence>
<evidence type="ECO:0000256" key="7">
    <source>
        <dbReference type="ARBA" id="ARBA00022967"/>
    </source>
</evidence>
<accession>A0A7M2XW97</accession>
<feature type="transmembrane region" description="Helical" evidence="10">
    <location>
        <begin position="184"/>
        <end position="201"/>
    </location>
</feature>
<dbReference type="GO" id="GO:0043682">
    <property type="term" value="F:P-type divalent copper transporter activity"/>
    <property type="evidence" value="ECO:0007669"/>
    <property type="project" value="TreeGrafter"/>
</dbReference>
<dbReference type="PRINTS" id="PR00120">
    <property type="entry name" value="HATPASE"/>
</dbReference>
<evidence type="ECO:0000256" key="10">
    <source>
        <dbReference type="RuleBase" id="RU362081"/>
    </source>
</evidence>
<evidence type="ECO:0000256" key="6">
    <source>
        <dbReference type="ARBA" id="ARBA00022840"/>
    </source>
</evidence>
<evidence type="ECO:0000256" key="8">
    <source>
        <dbReference type="ARBA" id="ARBA00022989"/>
    </source>
</evidence>
<dbReference type="PROSITE" id="PS00154">
    <property type="entry name" value="ATPASE_E1_E2"/>
    <property type="match status" value="1"/>
</dbReference>
<proteinExistence type="inferred from homology"/>
<evidence type="ECO:0000256" key="2">
    <source>
        <dbReference type="ARBA" id="ARBA00006024"/>
    </source>
</evidence>
<dbReference type="Proteomes" id="UP000593818">
    <property type="component" value="Plasmid pRh5Ap-243"/>
</dbReference>
<dbReference type="InterPro" id="IPR023298">
    <property type="entry name" value="ATPase_P-typ_TM_dom_sf"/>
</dbReference>
<feature type="transmembrane region" description="Helical" evidence="10">
    <location>
        <begin position="734"/>
        <end position="752"/>
    </location>
</feature>
<dbReference type="EMBL" id="CP063452">
    <property type="protein sequence ID" value="QOW01633.1"/>
    <property type="molecule type" value="Genomic_DNA"/>
</dbReference>
<keyword evidence="6 10" id="KW-0067">ATP-binding</keyword>
<evidence type="ECO:0000256" key="4">
    <source>
        <dbReference type="ARBA" id="ARBA00022723"/>
    </source>
</evidence>
<name>A0A7M2XW97_9NOCA</name>
<organism evidence="13 14">
    <name type="scientific">Rhodococcus pyridinivorans</name>
    <dbReference type="NCBI Taxonomy" id="103816"/>
    <lineage>
        <taxon>Bacteria</taxon>
        <taxon>Bacillati</taxon>
        <taxon>Actinomycetota</taxon>
        <taxon>Actinomycetes</taxon>
        <taxon>Mycobacteriales</taxon>
        <taxon>Nocardiaceae</taxon>
        <taxon>Rhodococcus</taxon>
    </lineage>
</organism>
<dbReference type="InterPro" id="IPR036412">
    <property type="entry name" value="HAD-like_sf"/>
</dbReference>
<evidence type="ECO:0000256" key="9">
    <source>
        <dbReference type="ARBA" id="ARBA00023136"/>
    </source>
</evidence>
<dbReference type="PROSITE" id="PS50846">
    <property type="entry name" value="HMA_2"/>
    <property type="match status" value="1"/>
</dbReference>
<dbReference type="InterPro" id="IPR059000">
    <property type="entry name" value="ATPase_P-type_domA"/>
</dbReference>
<keyword evidence="14" id="KW-1185">Reference proteome</keyword>
<gene>
    <name evidence="13" type="ORF">INP59_26055</name>
</gene>
<keyword evidence="10" id="KW-1003">Cell membrane</keyword>
<dbReference type="SFLD" id="SFLDF00027">
    <property type="entry name" value="p-type_atpase"/>
    <property type="match status" value="1"/>
</dbReference>
<dbReference type="NCBIfam" id="TIGR01525">
    <property type="entry name" value="ATPase-IB_hvy"/>
    <property type="match status" value="1"/>
</dbReference>
<dbReference type="Gene3D" id="3.30.70.100">
    <property type="match status" value="1"/>
</dbReference>
<dbReference type="InterPro" id="IPR023214">
    <property type="entry name" value="HAD_sf"/>
</dbReference>
<dbReference type="Pfam" id="PF00403">
    <property type="entry name" value="HMA"/>
    <property type="match status" value="1"/>
</dbReference>
<reference evidence="13 14" key="1">
    <citation type="submission" date="2020-10" db="EMBL/GenBank/DDBJ databases">
        <title>Whole genome sequence of oil-degrading bacteria Rhodococcus pyridinivorans strain 5Ap.</title>
        <authorList>
            <person name="Akhremchuk A.E."/>
            <person name="Valentovich L.N."/>
            <person name="Charniauskaya M.I."/>
            <person name="Bukliarevich H.A."/>
            <person name="Titok M.A."/>
        </authorList>
    </citation>
    <scope>NUCLEOTIDE SEQUENCE [LARGE SCALE GENOMIC DNA]</scope>
    <source>
        <strain evidence="13 14">5Ap</strain>
        <plasmid evidence="13 14">pRh5Ap-243</plasmid>
    </source>
</reference>
<dbReference type="CDD" id="cd02094">
    <property type="entry name" value="P-type_ATPase_Cu-like"/>
    <property type="match status" value="1"/>
</dbReference>
<feature type="transmembrane region" description="Helical" evidence="10">
    <location>
        <begin position="764"/>
        <end position="783"/>
    </location>
</feature>
<keyword evidence="7" id="KW-1278">Translocase</keyword>
<feature type="transmembrane region" description="Helical" evidence="10">
    <location>
        <begin position="421"/>
        <end position="446"/>
    </location>
</feature>
<keyword evidence="9 10" id="KW-0472">Membrane</keyword>
<evidence type="ECO:0000259" key="12">
    <source>
        <dbReference type="PROSITE" id="PS50846"/>
    </source>
</evidence>
<dbReference type="GO" id="GO:0055070">
    <property type="term" value="P:copper ion homeostasis"/>
    <property type="evidence" value="ECO:0007669"/>
    <property type="project" value="TreeGrafter"/>
</dbReference>
<dbReference type="InterPro" id="IPR044492">
    <property type="entry name" value="P_typ_ATPase_HD_dom"/>
</dbReference>
<dbReference type="InterPro" id="IPR023299">
    <property type="entry name" value="ATPase_P-typ_cyto_dom_N"/>
</dbReference>
<feature type="transmembrane region" description="Helical" evidence="10">
    <location>
        <begin position="393"/>
        <end position="415"/>
    </location>
</feature>
<dbReference type="SUPFAM" id="SSF55008">
    <property type="entry name" value="HMA, heavy metal-associated domain"/>
    <property type="match status" value="1"/>
</dbReference>
<dbReference type="FunFam" id="2.70.150.10:FF:000002">
    <property type="entry name" value="Copper-transporting ATPase 1, putative"/>
    <property type="match status" value="1"/>
</dbReference>
<dbReference type="NCBIfam" id="TIGR01511">
    <property type="entry name" value="ATPase-IB1_Cu"/>
    <property type="match status" value="1"/>
</dbReference>